<proteinExistence type="predicted"/>
<protein>
    <recommendedName>
        <fullName evidence="3">Protein kinase</fullName>
    </recommendedName>
</protein>
<comment type="caution">
    <text evidence="1">The sequence shown here is derived from an EMBL/GenBank/DDBJ whole genome shotgun (WGS) entry which is preliminary data.</text>
</comment>
<sequence>WIERMSIVRNITAFLLRHPDRHFGDLRRQQFVMFNNEPMLIDFGDVKLTADRTATSLHHARRIYDDFLDNFERVGAPGDIDRELDELELIARQGLLTVEKIQSTIDGIVK</sequence>
<dbReference type="AlphaFoldDB" id="A0AAV5UZK8"/>
<dbReference type="Proteomes" id="UP001432322">
    <property type="component" value="Unassembled WGS sequence"/>
</dbReference>
<evidence type="ECO:0008006" key="3">
    <source>
        <dbReference type="Google" id="ProtNLM"/>
    </source>
</evidence>
<organism evidence="1 2">
    <name type="scientific">Pristionchus fissidentatus</name>
    <dbReference type="NCBI Taxonomy" id="1538716"/>
    <lineage>
        <taxon>Eukaryota</taxon>
        <taxon>Metazoa</taxon>
        <taxon>Ecdysozoa</taxon>
        <taxon>Nematoda</taxon>
        <taxon>Chromadorea</taxon>
        <taxon>Rhabditida</taxon>
        <taxon>Rhabditina</taxon>
        <taxon>Diplogasteromorpha</taxon>
        <taxon>Diplogasteroidea</taxon>
        <taxon>Neodiplogasteridae</taxon>
        <taxon>Pristionchus</taxon>
    </lineage>
</organism>
<dbReference type="EMBL" id="BTSY01000001">
    <property type="protein sequence ID" value="GMT12491.1"/>
    <property type="molecule type" value="Genomic_DNA"/>
</dbReference>
<feature type="non-terminal residue" evidence="1">
    <location>
        <position position="1"/>
    </location>
</feature>
<evidence type="ECO:0000313" key="1">
    <source>
        <dbReference type="EMBL" id="GMT12491.1"/>
    </source>
</evidence>
<keyword evidence="2" id="KW-1185">Reference proteome</keyword>
<evidence type="ECO:0000313" key="2">
    <source>
        <dbReference type="Proteomes" id="UP001432322"/>
    </source>
</evidence>
<name>A0AAV5UZK8_9BILA</name>
<accession>A0AAV5UZK8</accession>
<reference evidence="1" key="1">
    <citation type="submission" date="2023-10" db="EMBL/GenBank/DDBJ databases">
        <title>Genome assembly of Pristionchus species.</title>
        <authorList>
            <person name="Yoshida K."/>
            <person name="Sommer R.J."/>
        </authorList>
    </citation>
    <scope>NUCLEOTIDE SEQUENCE</scope>
    <source>
        <strain evidence="1">RS5133</strain>
    </source>
</reference>
<gene>
    <name evidence="1" type="ORF">PFISCL1PPCAC_3788</name>
</gene>